<dbReference type="Proteomes" id="UP000677611">
    <property type="component" value="Unassembled WGS sequence"/>
</dbReference>
<evidence type="ECO:0000313" key="2">
    <source>
        <dbReference type="Proteomes" id="UP000677611"/>
    </source>
</evidence>
<accession>A0ABS3NXT3</accession>
<comment type="caution">
    <text evidence="1">The sequence shown here is derived from an EMBL/GenBank/DDBJ whole genome shotgun (WGS) entry which is preliminary data.</text>
</comment>
<dbReference type="RefSeq" id="WP_208017641.1">
    <property type="nucleotide sequence ID" value="NZ_JAGDQJ010000011.1"/>
</dbReference>
<evidence type="ECO:0008006" key="3">
    <source>
        <dbReference type="Google" id="ProtNLM"/>
    </source>
</evidence>
<dbReference type="SUPFAM" id="SSF54593">
    <property type="entry name" value="Glyoxalase/Bleomycin resistance protein/Dihydroxybiphenyl dioxygenase"/>
    <property type="match status" value="1"/>
</dbReference>
<dbReference type="InterPro" id="IPR029068">
    <property type="entry name" value="Glyas_Bleomycin-R_OHBP_Dase"/>
</dbReference>
<protein>
    <recommendedName>
        <fullName evidence="3">VOC domain-containing protein</fullName>
    </recommendedName>
</protein>
<dbReference type="EMBL" id="JAGDQJ010000011">
    <property type="protein sequence ID" value="MBO1625746.1"/>
    <property type="molecule type" value="Genomic_DNA"/>
</dbReference>
<proteinExistence type="predicted"/>
<gene>
    <name evidence="1" type="ORF">J4P90_10915</name>
</gene>
<sequence length="199" mass="23673">MLFHYHFWTPYLEEMENFYKKYGFRISNRIGKYNGEFQQFNSPLTWDDFRDKQVLFRIIEARKGKINITFGYGKSIKFDHIGFLTSKEEIESICAQAEKLKWKVNIGEKRSFISTPYGLRIELQTNLDAIDDSQAKEEVQKIVMTTKKTGLEQDLSFLFQKKINHIETILDSKTALKYVYFNPLYQKKQKDPNGVEIYF</sequence>
<organism evidence="1 2">
    <name type="scientific">Bacillus arachidis</name>
    <dbReference type="NCBI Taxonomy" id="2819290"/>
    <lineage>
        <taxon>Bacteria</taxon>
        <taxon>Bacillati</taxon>
        <taxon>Bacillota</taxon>
        <taxon>Bacilli</taxon>
        <taxon>Bacillales</taxon>
        <taxon>Bacillaceae</taxon>
        <taxon>Bacillus</taxon>
    </lineage>
</organism>
<dbReference type="Gene3D" id="3.10.180.10">
    <property type="entry name" value="2,3-Dihydroxybiphenyl 1,2-Dioxygenase, domain 1"/>
    <property type="match status" value="1"/>
</dbReference>
<reference evidence="1 2" key="1">
    <citation type="submission" date="2021-03" db="EMBL/GenBank/DDBJ databases">
        <title>Identification of novel Bacillus strains.</title>
        <authorList>
            <person name="Xiao Z."/>
            <person name="Li Y."/>
            <person name="Shen J."/>
        </authorList>
    </citation>
    <scope>NUCLEOTIDE SEQUENCE [LARGE SCALE GENOMIC DNA]</scope>
    <source>
        <strain evidence="1 2">SY8</strain>
    </source>
</reference>
<name>A0ABS3NXT3_9BACI</name>
<keyword evidence="2" id="KW-1185">Reference proteome</keyword>
<evidence type="ECO:0000313" key="1">
    <source>
        <dbReference type="EMBL" id="MBO1625746.1"/>
    </source>
</evidence>